<evidence type="ECO:0000256" key="3">
    <source>
        <dbReference type="SAM" id="SignalP"/>
    </source>
</evidence>
<dbReference type="InterPro" id="IPR013087">
    <property type="entry name" value="Znf_C2H2_type"/>
</dbReference>
<protein>
    <recommendedName>
        <fullName evidence="4">C2H2-type domain-containing protein</fullName>
    </recommendedName>
</protein>
<dbReference type="Proteomes" id="UP000008021">
    <property type="component" value="Chromosome 5"/>
</dbReference>
<feature type="signal peptide" evidence="3">
    <location>
        <begin position="1"/>
        <end position="23"/>
    </location>
</feature>
<organism evidence="5">
    <name type="scientific">Oryza meridionalis</name>
    <dbReference type="NCBI Taxonomy" id="40149"/>
    <lineage>
        <taxon>Eukaryota</taxon>
        <taxon>Viridiplantae</taxon>
        <taxon>Streptophyta</taxon>
        <taxon>Embryophyta</taxon>
        <taxon>Tracheophyta</taxon>
        <taxon>Spermatophyta</taxon>
        <taxon>Magnoliopsida</taxon>
        <taxon>Liliopsida</taxon>
        <taxon>Poales</taxon>
        <taxon>Poaceae</taxon>
        <taxon>BOP clade</taxon>
        <taxon>Oryzoideae</taxon>
        <taxon>Oryzeae</taxon>
        <taxon>Oryzinae</taxon>
        <taxon>Oryza</taxon>
    </lineage>
</organism>
<dbReference type="PANTHER" id="PTHR33227">
    <property type="entry name" value="STIGMA-SPECIFIC STIG1-LIKE PROTEIN 3"/>
    <property type="match status" value="1"/>
</dbReference>
<dbReference type="HOGENOM" id="CLU_1130597_0_0_1"/>
<dbReference type="EnsemblPlants" id="OMERI05G08380.1">
    <property type="protein sequence ID" value="OMERI05G08380.1"/>
    <property type="gene ID" value="OMERI05G08380"/>
</dbReference>
<evidence type="ECO:0000259" key="4">
    <source>
        <dbReference type="PROSITE" id="PS00028"/>
    </source>
</evidence>
<keyword evidence="6" id="KW-1185">Reference proteome</keyword>
<evidence type="ECO:0000313" key="5">
    <source>
        <dbReference type="EnsemblPlants" id="OMERI05G08380.1"/>
    </source>
</evidence>
<reference evidence="5" key="1">
    <citation type="submission" date="2015-04" db="UniProtKB">
        <authorList>
            <consortium name="EnsemblPlants"/>
        </authorList>
    </citation>
    <scope>IDENTIFICATION</scope>
</reference>
<evidence type="ECO:0000256" key="2">
    <source>
        <dbReference type="ARBA" id="ARBA00022729"/>
    </source>
</evidence>
<dbReference type="Pfam" id="PF04885">
    <property type="entry name" value="Stig1"/>
    <property type="match status" value="2"/>
</dbReference>
<feature type="chain" id="PRO_5002357134" description="C2H2-type domain-containing protein" evidence="3">
    <location>
        <begin position="24"/>
        <end position="237"/>
    </location>
</feature>
<dbReference type="AlphaFoldDB" id="A0A0E0DP53"/>
<dbReference type="eggNOG" id="ENOG502S1NG">
    <property type="taxonomic scope" value="Eukaryota"/>
</dbReference>
<keyword evidence="2 3" id="KW-0732">Signal</keyword>
<dbReference type="PROSITE" id="PS00028">
    <property type="entry name" value="ZINC_FINGER_C2H2_1"/>
    <property type="match status" value="1"/>
</dbReference>
<name>A0A0E0DP53_9ORYZ</name>
<dbReference type="InterPro" id="IPR006969">
    <property type="entry name" value="Stig-like"/>
</dbReference>
<accession>A0A0E0DP53</accession>
<dbReference type="STRING" id="40149.A0A0E0DP53"/>
<comment type="similarity">
    <text evidence="1">Belongs to the STIG1 family.</text>
</comment>
<dbReference type="PANTHER" id="PTHR33227:SF31">
    <property type="entry name" value="4FE-4S FERREDOXIN-TYPE DOMAIN-CONTAINING PROTEIN"/>
    <property type="match status" value="1"/>
</dbReference>
<dbReference type="Gramene" id="OMERI05G08380.1">
    <property type="protein sequence ID" value="OMERI05G08380.1"/>
    <property type="gene ID" value="OMERI05G08380"/>
</dbReference>
<evidence type="ECO:0000256" key="1">
    <source>
        <dbReference type="ARBA" id="ARBA00006010"/>
    </source>
</evidence>
<proteinExistence type="inferred from homology"/>
<sequence>MAKITVFLFLLVALVVVSAAAEASPEPLPARRSRFLLTSSSFYSCTKKSSAVCLAVGSPGATCCGGQCVDTATSGEHCGGCNKACKHGRSCCGGRCVDLLSDRDNCGSCSNQCSNKCTYGFCDYAYHGGHQRKHGSGRDEEPQQGQGADPYSYSCSKKSAAAVCLAAGSPGATCCGGRCVDTGASGEHCGGCNKACKHGRSCCGGRCVDLLSDRDNCGSCSNQCSNKCTYGFCDYAI</sequence>
<reference evidence="5" key="2">
    <citation type="submission" date="2018-05" db="EMBL/GenBank/DDBJ databases">
        <title>OmerRS3 (Oryza meridionalis Reference Sequence Version 3).</title>
        <authorList>
            <person name="Zhang J."/>
            <person name="Kudrna D."/>
            <person name="Lee S."/>
            <person name="Talag J."/>
            <person name="Welchert J."/>
            <person name="Wing R.A."/>
        </authorList>
    </citation>
    <scope>NUCLEOTIDE SEQUENCE [LARGE SCALE GENOMIC DNA]</scope>
    <source>
        <strain evidence="5">cv. OR44</strain>
    </source>
</reference>
<evidence type="ECO:0000313" key="6">
    <source>
        <dbReference type="Proteomes" id="UP000008021"/>
    </source>
</evidence>
<feature type="domain" description="C2H2-type" evidence="4">
    <location>
        <begin position="113"/>
        <end position="134"/>
    </location>
</feature>